<keyword evidence="2" id="KW-1185">Reference proteome</keyword>
<name>A0A7J7G570_CAMSI</name>
<protein>
    <submittedName>
        <fullName evidence="1">Uncharacterized protein</fullName>
    </submittedName>
</protein>
<dbReference type="Proteomes" id="UP000593564">
    <property type="component" value="Unassembled WGS sequence"/>
</dbReference>
<comment type="caution">
    <text evidence="1">The sequence shown here is derived from an EMBL/GenBank/DDBJ whole genome shotgun (WGS) entry which is preliminary data.</text>
</comment>
<organism evidence="1 2">
    <name type="scientific">Camellia sinensis</name>
    <name type="common">Tea plant</name>
    <name type="synonym">Thea sinensis</name>
    <dbReference type="NCBI Taxonomy" id="4442"/>
    <lineage>
        <taxon>Eukaryota</taxon>
        <taxon>Viridiplantae</taxon>
        <taxon>Streptophyta</taxon>
        <taxon>Embryophyta</taxon>
        <taxon>Tracheophyta</taxon>
        <taxon>Spermatophyta</taxon>
        <taxon>Magnoliopsida</taxon>
        <taxon>eudicotyledons</taxon>
        <taxon>Gunneridae</taxon>
        <taxon>Pentapetalae</taxon>
        <taxon>asterids</taxon>
        <taxon>Ericales</taxon>
        <taxon>Theaceae</taxon>
        <taxon>Camellia</taxon>
    </lineage>
</organism>
<accession>A0A7J7G570</accession>
<proteinExistence type="predicted"/>
<gene>
    <name evidence="1" type="ORF">HYC85_026574</name>
</gene>
<sequence>MVGIMLLWTRTAHMLITFFENYLTKVSQQTWILKHKLYELRLIGWQRRTLSWILFVGNVCLWIRSAYYLCGTELDGRSWPTGIAIYCPAHTRDFLTLGRKRGDLTILWTRGLPERVCPHIRLQPTEEYSQ</sequence>
<evidence type="ECO:0000313" key="1">
    <source>
        <dbReference type="EMBL" id="KAF5935445.1"/>
    </source>
</evidence>
<dbReference type="AlphaFoldDB" id="A0A7J7G570"/>
<evidence type="ECO:0000313" key="2">
    <source>
        <dbReference type="Proteomes" id="UP000593564"/>
    </source>
</evidence>
<reference evidence="2" key="1">
    <citation type="journal article" date="2020" name="Nat. Commun.">
        <title>Genome assembly of wild tea tree DASZ reveals pedigree and selection history of tea varieties.</title>
        <authorList>
            <person name="Zhang W."/>
            <person name="Zhang Y."/>
            <person name="Qiu H."/>
            <person name="Guo Y."/>
            <person name="Wan H."/>
            <person name="Zhang X."/>
            <person name="Scossa F."/>
            <person name="Alseekh S."/>
            <person name="Zhang Q."/>
            <person name="Wang P."/>
            <person name="Xu L."/>
            <person name="Schmidt M.H."/>
            <person name="Jia X."/>
            <person name="Li D."/>
            <person name="Zhu A."/>
            <person name="Guo F."/>
            <person name="Chen W."/>
            <person name="Ni D."/>
            <person name="Usadel B."/>
            <person name="Fernie A.R."/>
            <person name="Wen W."/>
        </authorList>
    </citation>
    <scope>NUCLEOTIDE SEQUENCE [LARGE SCALE GENOMIC DNA]</scope>
    <source>
        <strain evidence="2">cv. G240</strain>
    </source>
</reference>
<reference evidence="1 2" key="2">
    <citation type="submission" date="2020-07" db="EMBL/GenBank/DDBJ databases">
        <title>Genome assembly of wild tea tree DASZ reveals pedigree and selection history of tea varieties.</title>
        <authorList>
            <person name="Zhang W."/>
        </authorList>
    </citation>
    <scope>NUCLEOTIDE SEQUENCE [LARGE SCALE GENOMIC DNA]</scope>
    <source>
        <strain evidence="2">cv. G240</strain>
        <tissue evidence="1">Leaf</tissue>
    </source>
</reference>
<dbReference type="EMBL" id="JACBKZ010000013">
    <property type="protein sequence ID" value="KAF5935445.1"/>
    <property type="molecule type" value="Genomic_DNA"/>
</dbReference>